<feature type="transmembrane region" description="Helical" evidence="3">
    <location>
        <begin position="12"/>
        <end position="31"/>
    </location>
</feature>
<dbReference type="PANTHER" id="PTHR34295">
    <property type="entry name" value="BIOTIN TRANSPORTER BIOY"/>
    <property type="match status" value="1"/>
</dbReference>
<dbReference type="EMBL" id="FOQE01000056">
    <property type="protein sequence ID" value="SFH91155.1"/>
    <property type="molecule type" value="Genomic_DNA"/>
</dbReference>
<keyword evidence="2" id="KW-1003">Cell membrane</keyword>
<feature type="transmembrane region" description="Helical" evidence="3">
    <location>
        <begin position="140"/>
        <end position="164"/>
    </location>
</feature>
<dbReference type="Gene3D" id="1.10.1760.20">
    <property type="match status" value="1"/>
</dbReference>
<reference evidence="4 5" key="1">
    <citation type="submission" date="2016-10" db="EMBL/GenBank/DDBJ databases">
        <authorList>
            <person name="de Groot N.N."/>
        </authorList>
    </citation>
    <scope>NUCLEOTIDE SEQUENCE [LARGE SCALE GENOMIC DNA]</scope>
    <source>
        <strain evidence="4 5">DSM 27630</strain>
    </source>
</reference>
<feature type="transmembrane region" description="Helical" evidence="3">
    <location>
        <begin position="101"/>
        <end position="120"/>
    </location>
</feature>
<evidence type="ECO:0000313" key="4">
    <source>
        <dbReference type="EMBL" id="SFH91155.1"/>
    </source>
</evidence>
<organism evidence="4 5">
    <name type="scientific">Pisciglobus halotolerans</name>
    <dbReference type="NCBI Taxonomy" id="745365"/>
    <lineage>
        <taxon>Bacteria</taxon>
        <taxon>Bacillati</taxon>
        <taxon>Bacillota</taxon>
        <taxon>Bacilli</taxon>
        <taxon>Lactobacillales</taxon>
        <taxon>Carnobacteriaceae</taxon>
    </lineage>
</organism>
<name>A0A1I3DWU3_9LACT</name>
<dbReference type="PIRSF" id="PIRSF016661">
    <property type="entry name" value="BioY"/>
    <property type="match status" value="1"/>
</dbReference>
<keyword evidence="5" id="KW-1185">Reference proteome</keyword>
<keyword evidence="3" id="KW-1133">Transmembrane helix</keyword>
<dbReference type="PANTHER" id="PTHR34295:SF1">
    <property type="entry name" value="BIOTIN TRANSPORTER BIOY"/>
    <property type="match status" value="1"/>
</dbReference>
<dbReference type="Pfam" id="PF02632">
    <property type="entry name" value="BioY"/>
    <property type="match status" value="1"/>
</dbReference>
<evidence type="ECO:0000256" key="3">
    <source>
        <dbReference type="SAM" id="Phobius"/>
    </source>
</evidence>
<evidence type="ECO:0000313" key="5">
    <source>
        <dbReference type="Proteomes" id="UP000198668"/>
    </source>
</evidence>
<evidence type="ECO:0000256" key="1">
    <source>
        <dbReference type="ARBA" id="ARBA00010692"/>
    </source>
</evidence>
<keyword evidence="2 3" id="KW-0472">Membrane</keyword>
<dbReference type="Proteomes" id="UP000198668">
    <property type="component" value="Unassembled WGS sequence"/>
</dbReference>
<sequence>MKLTTGEITQISLLGALSFISGFVLIPLGPVPFTLQTLFVLLTGLLLNPRAAFLSQLLHLLLKLLVGGGQSFLSPSFGFLFGFIAAATVMAYLLTKQNNGLSSYIMAAAVGSLAIYLVGLPYMAAILNGYLGAGYSITKIFWMGMGLFIPGDLLKAGLAVVIAIRLKKHIPALP</sequence>
<protein>
    <recommendedName>
        <fullName evidence="2">Biotin transporter</fullName>
    </recommendedName>
</protein>
<dbReference type="AlphaFoldDB" id="A0A1I3DWU3"/>
<keyword evidence="2" id="KW-0813">Transport</keyword>
<dbReference type="GO" id="GO:0005886">
    <property type="term" value="C:plasma membrane"/>
    <property type="evidence" value="ECO:0007669"/>
    <property type="project" value="UniProtKB-SubCell"/>
</dbReference>
<proteinExistence type="inferred from homology"/>
<evidence type="ECO:0000256" key="2">
    <source>
        <dbReference type="PIRNR" id="PIRNR016661"/>
    </source>
</evidence>
<comment type="similarity">
    <text evidence="1 2">Belongs to the BioY family.</text>
</comment>
<dbReference type="GO" id="GO:0015225">
    <property type="term" value="F:biotin transmembrane transporter activity"/>
    <property type="evidence" value="ECO:0007669"/>
    <property type="project" value="UniProtKB-UniRule"/>
</dbReference>
<feature type="transmembrane region" description="Helical" evidence="3">
    <location>
        <begin position="72"/>
        <end position="94"/>
    </location>
</feature>
<dbReference type="InterPro" id="IPR003784">
    <property type="entry name" value="BioY"/>
</dbReference>
<comment type="subcellular location">
    <subcellularLocation>
        <location evidence="2">Cell membrane</location>
        <topology evidence="2">Multi-pass membrane protein</topology>
    </subcellularLocation>
</comment>
<accession>A0A1I3DWU3</accession>
<dbReference type="RefSeq" id="WP_092093729.1">
    <property type="nucleotide sequence ID" value="NZ_FOQE01000056.1"/>
</dbReference>
<dbReference type="OrthoDB" id="9803495at2"/>
<keyword evidence="3" id="KW-0812">Transmembrane</keyword>
<gene>
    <name evidence="4" type="ORF">SAMN04489868_1563</name>
</gene>